<gene>
    <name evidence="1" type="ORF">THIOM_004747</name>
</gene>
<dbReference type="EMBL" id="LUTY01002732">
    <property type="protein sequence ID" value="OAD19605.1"/>
    <property type="molecule type" value="Genomic_DNA"/>
</dbReference>
<dbReference type="Proteomes" id="UP000076962">
    <property type="component" value="Unassembled WGS sequence"/>
</dbReference>
<evidence type="ECO:0000313" key="1">
    <source>
        <dbReference type="EMBL" id="OAD19605.1"/>
    </source>
</evidence>
<sequence length="95" mass="11123">MKGQQIRERLQAVVLSVRRVHPDMYLENVFDFVKYGEWKLAVEVLCDNLYEDKRYIPQDTFSDLIAVGKVLSVDSRYWKDINVEQASPESNVKQA</sequence>
<evidence type="ECO:0000313" key="2">
    <source>
        <dbReference type="Proteomes" id="UP000076962"/>
    </source>
</evidence>
<dbReference type="NCBIfam" id="NF033691">
    <property type="entry name" value="immunity_MafI"/>
    <property type="match status" value="1"/>
</dbReference>
<organism evidence="1 2">
    <name type="scientific">Candidatus Thiomargarita nelsonii</name>
    <dbReference type="NCBI Taxonomy" id="1003181"/>
    <lineage>
        <taxon>Bacteria</taxon>
        <taxon>Pseudomonadati</taxon>
        <taxon>Pseudomonadota</taxon>
        <taxon>Gammaproteobacteria</taxon>
        <taxon>Thiotrichales</taxon>
        <taxon>Thiotrichaceae</taxon>
        <taxon>Thiomargarita</taxon>
    </lineage>
</organism>
<protein>
    <submittedName>
        <fullName evidence="1">Uncharacterized protein</fullName>
    </submittedName>
</protein>
<proteinExistence type="predicted"/>
<dbReference type="AlphaFoldDB" id="A0A176RV60"/>
<keyword evidence="2" id="KW-1185">Reference proteome</keyword>
<dbReference type="InterPro" id="IPR047880">
    <property type="entry name" value="MafI-like"/>
</dbReference>
<comment type="caution">
    <text evidence="1">The sequence shown here is derived from an EMBL/GenBank/DDBJ whole genome shotgun (WGS) entry which is preliminary data.</text>
</comment>
<name>A0A176RV60_9GAMM</name>
<reference evidence="1 2" key="1">
    <citation type="submission" date="2016-05" db="EMBL/GenBank/DDBJ databases">
        <title>Single-cell genome of chain-forming Candidatus Thiomargarita nelsonii and comparison to other large sulfur-oxidizing bacteria.</title>
        <authorList>
            <person name="Winkel M."/>
            <person name="Salman V."/>
            <person name="Woyke T."/>
            <person name="Schulz-Vogt H."/>
            <person name="Richter M."/>
            <person name="Flood B."/>
            <person name="Bailey J."/>
            <person name="Amann R."/>
            <person name="Mussmann M."/>
        </authorList>
    </citation>
    <scope>NUCLEOTIDE SEQUENCE [LARGE SCALE GENOMIC DNA]</scope>
    <source>
        <strain evidence="1 2">THI036</strain>
    </source>
</reference>
<accession>A0A176RV60</accession>